<protein>
    <submittedName>
        <fullName evidence="2">(thale cress) hypothetical protein</fullName>
    </submittedName>
</protein>
<dbReference type="PANTHER" id="PTHR14208:SF2">
    <property type="entry name" value="PROTEIN KRASAVIETZ"/>
    <property type="match status" value="1"/>
</dbReference>
<dbReference type="Proteomes" id="UP000516314">
    <property type="component" value="Chromosome 5"/>
</dbReference>
<reference evidence="2 3" key="1">
    <citation type="submission" date="2020-09" db="EMBL/GenBank/DDBJ databases">
        <authorList>
            <person name="Ashkenazy H."/>
        </authorList>
    </citation>
    <scope>NUCLEOTIDE SEQUENCE [LARGE SCALE GENOMIC DNA]</scope>
    <source>
        <strain evidence="3">cv. Cdm-0</strain>
    </source>
</reference>
<sequence length="247" mass="27935">MIKIDSKPGHRNDWCALGKLLYCRDTRGRILWCEPDELDWKEVKGLEELQQSLFSSSSSSSSSSRQVRHTLNPCTTNVKSDIIRLSSNSDGNIVIFWNAHNEDHERVAMELMRQGAMHTVLNSLLAAMVWPATILVAADSIDSTWSIAIDRRSAESFAEHFTGLEKPAAKCKFCSAPGENMGSTSEHDAKLMKVFPEVVRSLYELDVLAEDTILHWFRKGTNSKGRQTFVKSLEPFVNWLEEAEEEE</sequence>
<dbReference type="InterPro" id="IPR003307">
    <property type="entry name" value="W2_domain"/>
</dbReference>
<accession>A0A7G2FI17</accession>
<evidence type="ECO:0000313" key="2">
    <source>
        <dbReference type="EMBL" id="CAD5333226.1"/>
    </source>
</evidence>
<dbReference type="SMART" id="SM00515">
    <property type="entry name" value="eIF5C"/>
    <property type="match status" value="1"/>
</dbReference>
<dbReference type="InterPro" id="IPR016024">
    <property type="entry name" value="ARM-type_fold"/>
</dbReference>
<dbReference type="SUPFAM" id="SSF48371">
    <property type="entry name" value="ARM repeat"/>
    <property type="match status" value="1"/>
</dbReference>
<gene>
    <name evidence="2" type="ORF">AT9943_LOCUS20594</name>
</gene>
<evidence type="ECO:0000313" key="3">
    <source>
        <dbReference type="Proteomes" id="UP000516314"/>
    </source>
</evidence>
<dbReference type="AlphaFoldDB" id="A0A7G2FI17"/>
<dbReference type="InterPro" id="IPR051245">
    <property type="entry name" value="eIF5-mimic_regulator"/>
</dbReference>
<name>A0A7G2FI17_ARATH</name>
<dbReference type="PROSITE" id="PS51363">
    <property type="entry name" value="W2"/>
    <property type="match status" value="1"/>
</dbReference>
<dbReference type="PANTHER" id="PTHR14208">
    <property type="entry name" value="BASIC LEUCINE ZIPPER AND W2 DOMAIN-CONTAINING PROTEIN"/>
    <property type="match status" value="1"/>
</dbReference>
<dbReference type="EMBL" id="LR881470">
    <property type="protein sequence ID" value="CAD5333226.1"/>
    <property type="molecule type" value="Genomic_DNA"/>
</dbReference>
<dbReference type="Pfam" id="PF02020">
    <property type="entry name" value="W2"/>
    <property type="match status" value="1"/>
</dbReference>
<proteinExistence type="predicted"/>
<organism evidence="2 3">
    <name type="scientific">Arabidopsis thaliana</name>
    <name type="common">Mouse-ear cress</name>
    <dbReference type="NCBI Taxonomy" id="3702"/>
    <lineage>
        <taxon>Eukaryota</taxon>
        <taxon>Viridiplantae</taxon>
        <taxon>Streptophyta</taxon>
        <taxon>Embryophyta</taxon>
        <taxon>Tracheophyta</taxon>
        <taxon>Spermatophyta</taxon>
        <taxon>Magnoliopsida</taxon>
        <taxon>eudicotyledons</taxon>
        <taxon>Gunneridae</taxon>
        <taxon>Pentapetalae</taxon>
        <taxon>rosids</taxon>
        <taxon>malvids</taxon>
        <taxon>Brassicales</taxon>
        <taxon>Brassicaceae</taxon>
        <taxon>Camelineae</taxon>
        <taxon>Arabidopsis</taxon>
    </lineage>
</organism>
<dbReference type="Gene3D" id="1.25.40.180">
    <property type="match status" value="1"/>
</dbReference>
<feature type="domain" description="W2" evidence="1">
    <location>
        <begin position="57"/>
        <end position="247"/>
    </location>
</feature>
<evidence type="ECO:0000259" key="1">
    <source>
        <dbReference type="PROSITE" id="PS51363"/>
    </source>
</evidence>